<accession>A0A2T3P7B2</accession>
<dbReference type="PANTHER" id="PTHR30629">
    <property type="entry name" value="PROPHAGE INTEGRASE"/>
    <property type="match status" value="1"/>
</dbReference>
<dbReference type="EMBL" id="PYLZ01000005">
    <property type="protein sequence ID" value="PSW24551.1"/>
    <property type="molecule type" value="Genomic_DNA"/>
</dbReference>
<dbReference type="Proteomes" id="UP000240481">
    <property type="component" value="Unassembled WGS sequence"/>
</dbReference>
<sequence length="418" mass="47767">MAVVIIVYLCVLQKCVCILCIYTHSQGVSMALTDRLLKSKSSTPEGAHKDYPDGGGLLARKYKTGAVAFYYRYRWSGKQAIVKIGTYPEMPLKQAREKHQEFKRLIDSGVDPRRDKQRLKERITFKEGIDYWYKHYVLKNRKECGWIMAAFKRWLYPTIGNWVIEDVNSSDWISAFQKITAPMMAKQLFMETKGAINYLIVLEIIDSSKLLHLKMKNIVTLPPPTRRIYTFDELRKMYNVINNDSVAYENRAALLLVMFFGCRIGELRRAKKSDFNLKEKLWTVPVENSKNKTTITRPVPDFLVPVIKQLMALSSNDLLIHGRRGVGLDSPAFSLRMKRAALAAGIDDFRAHGFRHTISTRLADMGVEPYIAEKLLGHKMAGVMAVYNQGQYIDQINAAMNAYHDKIIGTNDPLLVAS</sequence>
<evidence type="ECO:0000313" key="6">
    <source>
        <dbReference type="EMBL" id="PSW24551.1"/>
    </source>
</evidence>
<dbReference type="PROSITE" id="PS51898">
    <property type="entry name" value="TYR_RECOMBINASE"/>
    <property type="match status" value="1"/>
</dbReference>
<keyword evidence="2" id="KW-0229">DNA integration</keyword>
<dbReference type="PANTHER" id="PTHR30629:SF2">
    <property type="entry name" value="PROPHAGE INTEGRASE INTS-RELATED"/>
    <property type="match status" value="1"/>
</dbReference>
<dbReference type="Pfam" id="PF13356">
    <property type="entry name" value="Arm-DNA-bind_3"/>
    <property type="match status" value="1"/>
</dbReference>
<evidence type="ECO:0000256" key="1">
    <source>
        <dbReference type="ARBA" id="ARBA00008857"/>
    </source>
</evidence>
<gene>
    <name evidence="6" type="ORF">C9I94_10975</name>
</gene>
<dbReference type="Pfam" id="PF00589">
    <property type="entry name" value="Phage_integrase"/>
    <property type="match status" value="1"/>
</dbReference>
<evidence type="ECO:0000313" key="7">
    <source>
        <dbReference type="Proteomes" id="UP000240481"/>
    </source>
</evidence>
<dbReference type="CDD" id="cd00801">
    <property type="entry name" value="INT_P4_C"/>
    <property type="match status" value="1"/>
</dbReference>
<keyword evidence="3" id="KW-0238">DNA-binding</keyword>
<dbReference type="Gene3D" id="1.10.443.10">
    <property type="entry name" value="Intergrase catalytic core"/>
    <property type="match status" value="1"/>
</dbReference>
<evidence type="ECO:0000256" key="2">
    <source>
        <dbReference type="ARBA" id="ARBA00022908"/>
    </source>
</evidence>
<dbReference type="InterPro" id="IPR038488">
    <property type="entry name" value="Integrase_DNA-bd_sf"/>
</dbReference>
<dbReference type="AlphaFoldDB" id="A0A2T3P7B2"/>
<evidence type="ECO:0000256" key="4">
    <source>
        <dbReference type="ARBA" id="ARBA00023172"/>
    </source>
</evidence>
<name>A0A2T3P7B2_9GAMM</name>
<dbReference type="GO" id="GO:0003677">
    <property type="term" value="F:DNA binding"/>
    <property type="evidence" value="ECO:0007669"/>
    <property type="project" value="UniProtKB-KW"/>
</dbReference>
<dbReference type="InterPro" id="IPR013762">
    <property type="entry name" value="Integrase-like_cat_sf"/>
</dbReference>
<dbReference type="InterPro" id="IPR011010">
    <property type="entry name" value="DNA_brk_join_enz"/>
</dbReference>
<dbReference type="GO" id="GO:0015074">
    <property type="term" value="P:DNA integration"/>
    <property type="evidence" value="ECO:0007669"/>
    <property type="project" value="UniProtKB-KW"/>
</dbReference>
<dbReference type="GO" id="GO:0006310">
    <property type="term" value="P:DNA recombination"/>
    <property type="evidence" value="ECO:0007669"/>
    <property type="project" value="UniProtKB-KW"/>
</dbReference>
<organism evidence="6 7">
    <name type="scientific">Photobacterium swingsii</name>
    <dbReference type="NCBI Taxonomy" id="680026"/>
    <lineage>
        <taxon>Bacteria</taxon>
        <taxon>Pseudomonadati</taxon>
        <taxon>Pseudomonadota</taxon>
        <taxon>Gammaproteobacteria</taxon>
        <taxon>Vibrionales</taxon>
        <taxon>Vibrionaceae</taxon>
        <taxon>Photobacterium</taxon>
    </lineage>
</organism>
<evidence type="ECO:0000259" key="5">
    <source>
        <dbReference type="PROSITE" id="PS51898"/>
    </source>
</evidence>
<dbReference type="InterPro" id="IPR010998">
    <property type="entry name" value="Integrase_recombinase_N"/>
</dbReference>
<keyword evidence="4" id="KW-0233">DNA recombination</keyword>
<dbReference type="InterPro" id="IPR025166">
    <property type="entry name" value="Integrase_DNA_bind_dom"/>
</dbReference>
<dbReference type="InterPro" id="IPR050808">
    <property type="entry name" value="Phage_Integrase"/>
</dbReference>
<keyword evidence="7" id="KW-1185">Reference proteome</keyword>
<dbReference type="STRING" id="680026.AB733_21575"/>
<dbReference type="Gene3D" id="1.10.150.130">
    <property type="match status" value="1"/>
</dbReference>
<dbReference type="OrthoDB" id="9795573at2"/>
<comment type="similarity">
    <text evidence="1">Belongs to the 'phage' integrase family.</text>
</comment>
<reference evidence="6 7" key="1">
    <citation type="submission" date="2018-01" db="EMBL/GenBank/DDBJ databases">
        <title>Whole genome sequencing of Histamine producing bacteria.</title>
        <authorList>
            <person name="Butler K."/>
        </authorList>
    </citation>
    <scope>NUCLEOTIDE SEQUENCE [LARGE SCALE GENOMIC DNA]</scope>
    <source>
        <strain evidence="6 7">DSM 24669</strain>
    </source>
</reference>
<feature type="domain" description="Tyr recombinase" evidence="5">
    <location>
        <begin position="224"/>
        <end position="400"/>
    </location>
</feature>
<proteinExistence type="inferred from homology"/>
<protein>
    <recommendedName>
        <fullName evidence="5">Tyr recombinase domain-containing protein</fullName>
    </recommendedName>
</protein>
<dbReference type="InterPro" id="IPR002104">
    <property type="entry name" value="Integrase_catalytic"/>
</dbReference>
<comment type="caution">
    <text evidence="6">The sequence shown here is derived from an EMBL/GenBank/DDBJ whole genome shotgun (WGS) entry which is preliminary data.</text>
</comment>
<evidence type="ECO:0000256" key="3">
    <source>
        <dbReference type="ARBA" id="ARBA00023125"/>
    </source>
</evidence>
<dbReference type="SUPFAM" id="SSF56349">
    <property type="entry name" value="DNA breaking-rejoining enzymes"/>
    <property type="match status" value="1"/>
</dbReference>
<dbReference type="Gene3D" id="3.30.160.390">
    <property type="entry name" value="Integrase, DNA-binding domain"/>
    <property type="match status" value="1"/>
</dbReference>